<dbReference type="CDD" id="cd01184">
    <property type="entry name" value="INT_C_like_1"/>
    <property type="match status" value="1"/>
</dbReference>
<proteinExistence type="inferred from homology"/>
<evidence type="ECO:0000256" key="2">
    <source>
        <dbReference type="ARBA" id="ARBA00022908"/>
    </source>
</evidence>
<keyword evidence="4" id="KW-0233">DNA recombination</keyword>
<protein>
    <submittedName>
        <fullName evidence="6">Site-specific integrase</fullName>
    </submittedName>
</protein>
<dbReference type="Gene3D" id="1.10.443.10">
    <property type="entry name" value="Intergrase catalytic core"/>
    <property type="match status" value="1"/>
</dbReference>
<dbReference type="PROSITE" id="PS51898">
    <property type="entry name" value="TYR_RECOMBINASE"/>
    <property type="match status" value="1"/>
</dbReference>
<evidence type="ECO:0000313" key="6">
    <source>
        <dbReference type="EMBL" id="UYV25854.1"/>
    </source>
</evidence>
<dbReference type="InterPro" id="IPR002104">
    <property type="entry name" value="Integrase_catalytic"/>
</dbReference>
<organism evidence="6 7">
    <name type="scientific">Vibrio parahaemolyticus</name>
    <dbReference type="NCBI Taxonomy" id="670"/>
    <lineage>
        <taxon>Bacteria</taxon>
        <taxon>Pseudomonadati</taxon>
        <taxon>Pseudomonadota</taxon>
        <taxon>Gammaproteobacteria</taxon>
        <taxon>Vibrionales</taxon>
        <taxon>Vibrionaceae</taxon>
        <taxon>Vibrio</taxon>
    </lineage>
</organism>
<dbReference type="GO" id="GO:0003677">
    <property type="term" value="F:DNA binding"/>
    <property type="evidence" value="ECO:0007669"/>
    <property type="project" value="UniProtKB-KW"/>
</dbReference>
<dbReference type="GO" id="GO:0006310">
    <property type="term" value="P:DNA recombination"/>
    <property type="evidence" value="ECO:0007669"/>
    <property type="project" value="UniProtKB-KW"/>
</dbReference>
<dbReference type="RefSeq" id="WP_228086297.1">
    <property type="nucleotide sequence ID" value="NZ_CP097355.1"/>
</dbReference>
<dbReference type="InterPro" id="IPR046668">
    <property type="entry name" value="DUF6538"/>
</dbReference>
<dbReference type="SUPFAM" id="SSF56349">
    <property type="entry name" value="DNA breaking-rejoining enzymes"/>
    <property type="match status" value="1"/>
</dbReference>
<dbReference type="EMBL" id="CP097355">
    <property type="protein sequence ID" value="UYV25854.1"/>
    <property type="molecule type" value="Genomic_DNA"/>
</dbReference>
<accession>A0AA46Z530</accession>
<dbReference type="Proteomes" id="UP001163036">
    <property type="component" value="Chromosome 1"/>
</dbReference>
<dbReference type="InterPro" id="IPR010998">
    <property type="entry name" value="Integrase_recombinase_N"/>
</dbReference>
<dbReference type="PANTHER" id="PTHR30349:SF41">
    <property type="entry name" value="INTEGRASE_RECOMBINASE PROTEIN MJ0367-RELATED"/>
    <property type="match status" value="1"/>
</dbReference>
<dbReference type="AlphaFoldDB" id="A0AA46Z530"/>
<comment type="similarity">
    <text evidence="1">Belongs to the 'phage' integrase family.</text>
</comment>
<reference evidence="6" key="1">
    <citation type="submission" date="2022-05" db="EMBL/GenBank/DDBJ databases">
        <title>Megaplasmid of Vibrio parahaemolyticus.</title>
        <authorList>
            <person name="Strauch E."/>
            <person name="Borowiak M."/>
        </authorList>
    </citation>
    <scope>NUCLEOTIDE SEQUENCE</scope>
    <source>
        <strain evidence="6">16-VB00198</strain>
    </source>
</reference>
<evidence type="ECO:0000256" key="4">
    <source>
        <dbReference type="ARBA" id="ARBA00023172"/>
    </source>
</evidence>
<evidence type="ECO:0000256" key="1">
    <source>
        <dbReference type="ARBA" id="ARBA00008857"/>
    </source>
</evidence>
<feature type="domain" description="Tyr recombinase" evidence="5">
    <location>
        <begin position="218"/>
        <end position="409"/>
    </location>
</feature>
<gene>
    <name evidence="6" type="ORF">M5598_12560</name>
</gene>
<dbReference type="InterPro" id="IPR013762">
    <property type="entry name" value="Integrase-like_cat_sf"/>
</dbReference>
<dbReference type="PANTHER" id="PTHR30349">
    <property type="entry name" value="PHAGE INTEGRASE-RELATED"/>
    <property type="match status" value="1"/>
</dbReference>
<sequence length="433" mass="50229">MRYLYISKSGTWQFRYQVPPHHRHLFGDRREIKRSLKTSDKAQATIMALELEIQVRKAILSPVASVDKHPSTPIISQVKTPTTKEVSCYEALERFCRYKAEHISQKAVTMLEAKCKIVLGLVGKPHLKTIRRSDAESAASLLRNYPANLKKHKQFKGLSGHDAIKLNKDLGLPTLSDESVRDYCQKLSGFFEWCQLNELTDINPFKAIRFKKTRRDSEAKNAYTPIDLEKIFDAIICTKQEHKHPYYFWLPLLAYFTGARLNELCQLYRKDIYKSDGIWVIHIDDRFEGQKLKNQTSRRIVPIHDQLISHGFIEFVQSVQHERVFPELKESRDGFGSAASKWFGRLKSKLGFSRGHDFHSFRHTVATQFKKHQISHIVAGELLGHAQNNITYDRYGKGLETHQLREVINLIDPNPTKNAHIIRSRYLTHKKVI</sequence>
<dbReference type="Pfam" id="PF20172">
    <property type="entry name" value="DUF6538"/>
    <property type="match status" value="1"/>
</dbReference>
<keyword evidence="2" id="KW-0229">DNA integration</keyword>
<evidence type="ECO:0000313" key="7">
    <source>
        <dbReference type="Proteomes" id="UP001163036"/>
    </source>
</evidence>
<dbReference type="Pfam" id="PF00589">
    <property type="entry name" value="Phage_integrase"/>
    <property type="match status" value="1"/>
</dbReference>
<name>A0AA46Z530_VIBPH</name>
<dbReference type="GO" id="GO:0015074">
    <property type="term" value="P:DNA integration"/>
    <property type="evidence" value="ECO:0007669"/>
    <property type="project" value="UniProtKB-KW"/>
</dbReference>
<evidence type="ECO:0000259" key="5">
    <source>
        <dbReference type="PROSITE" id="PS51898"/>
    </source>
</evidence>
<dbReference type="InterPro" id="IPR050090">
    <property type="entry name" value="Tyrosine_recombinase_XerCD"/>
</dbReference>
<dbReference type="Gene3D" id="1.10.150.130">
    <property type="match status" value="1"/>
</dbReference>
<dbReference type="InterPro" id="IPR011010">
    <property type="entry name" value="DNA_brk_join_enz"/>
</dbReference>
<evidence type="ECO:0000256" key="3">
    <source>
        <dbReference type="ARBA" id="ARBA00023125"/>
    </source>
</evidence>
<keyword evidence="3" id="KW-0238">DNA-binding</keyword>